<evidence type="ECO:0000256" key="5">
    <source>
        <dbReference type="ARBA" id="ARBA00074140"/>
    </source>
</evidence>
<dbReference type="SUPFAM" id="SSF51182">
    <property type="entry name" value="RmlC-like cupins"/>
    <property type="match status" value="1"/>
</dbReference>
<evidence type="ECO:0000256" key="3">
    <source>
        <dbReference type="ARBA" id="ARBA00023125"/>
    </source>
</evidence>
<feature type="domain" description="HTH araC/xylS-type" evidence="7">
    <location>
        <begin position="159"/>
        <end position="256"/>
    </location>
</feature>
<dbReference type="InterPro" id="IPR011051">
    <property type="entry name" value="RmlC_Cupin_sf"/>
</dbReference>
<evidence type="ECO:0000256" key="6">
    <source>
        <dbReference type="ARBA" id="ARBA00079449"/>
    </source>
</evidence>
<dbReference type="SUPFAM" id="SSF46689">
    <property type="entry name" value="Homeodomain-like"/>
    <property type="match status" value="1"/>
</dbReference>
<keyword evidence="3" id="KW-0238">DNA-binding</keyword>
<dbReference type="FunFam" id="1.10.10.60:FF:000132">
    <property type="entry name" value="AraC family transcriptional regulator"/>
    <property type="match status" value="1"/>
</dbReference>
<dbReference type="InterPro" id="IPR009057">
    <property type="entry name" value="Homeodomain-like_sf"/>
</dbReference>
<dbReference type="InterPro" id="IPR003313">
    <property type="entry name" value="AraC-bd"/>
</dbReference>
<keyword evidence="2" id="KW-0805">Transcription regulation</keyword>
<dbReference type="Gene3D" id="1.10.10.60">
    <property type="entry name" value="Homeodomain-like"/>
    <property type="match status" value="1"/>
</dbReference>
<dbReference type="EMBL" id="CP006842">
    <property type="protein sequence ID" value="AHW62925.1"/>
    <property type="molecule type" value="Genomic_DNA"/>
</dbReference>
<proteinExistence type="predicted"/>
<dbReference type="PROSITE" id="PS01124">
    <property type="entry name" value="HTH_ARAC_FAMILY_2"/>
    <property type="match status" value="1"/>
</dbReference>
<dbReference type="STRING" id="1404245.CGLY_02385"/>
<dbReference type="PANTHER" id="PTHR11019:SF199">
    <property type="entry name" value="HTH-TYPE TRANSCRIPTIONAL REGULATOR NIMR"/>
    <property type="match status" value="1"/>
</dbReference>
<evidence type="ECO:0000256" key="4">
    <source>
        <dbReference type="ARBA" id="ARBA00023163"/>
    </source>
</evidence>
<evidence type="ECO:0000313" key="8">
    <source>
        <dbReference type="EMBL" id="AHW62925.1"/>
    </source>
</evidence>
<dbReference type="Proteomes" id="UP000023703">
    <property type="component" value="Chromosome"/>
</dbReference>
<accession>X5E646</accession>
<dbReference type="GO" id="GO:0043565">
    <property type="term" value="F:sequence-specific DNA binding"/>
    <property type="evidence" value="ECO:0007669"/>
    <property type="project" value="InterPro"/>
</dbReference>
<dbReference type="Pfam" id="PF02311">
    <property type="entry name" value="AraC_binding"/>
    <property type="match status" value="1"/>
</dbReference>
<evidence type="ECO:0000259" key="7">
    <source>
        <dbReference type="PROSITE" id="PS01124"/>
    </source>
</evidence>
<evidence type="ECO:0000256" key="2">
    <source>
        <dbReference type="ARBA" id="ARBA00023015"/>
    </source>
</evidence>
<dbReference type="InterPro" id="IPR018060">
    <property type="entry name" value="HTH_AraC"/>
</dbReference>
<dbReference type="HOGENOM" id="CLU_000445_87_2_11"/>
<gene>
    <name evidence="8" type="ORF">CGLY_02385</name>
</gene>
<dbReference type="AlphaFoldDB" id="X5E646"/>
<dbReference type="InterPro" id="IPR014710">
    <property type="entry name" value="RmlC-like_jellyroll"/>
</dbReference>
<dbReference type="OrthoDB" id="2039152at2"/>
<evidence type="ECO:0000256" key="1">
    <source>
        <dbReference type="ARBA" id="ARBA00022491"/>
    </source>
</evidence>
<dbReference type="PROSITE" id="PS00041">
    <property type="entry name" value="HTH_ARAC_FAMILY_1"/>
    <property type="match status" value="1"/>
</dbReference>
<dbReference type="PANTHER" id="PTHR11019">
    <property type="entry name" value="HTH-TYPE TRANSCRIPTIONAL REGULATOR NIMR"/>
    <property type="match status" value="1"/>
</dbReference>
<dbReference type="KEGG" id="cgy:CGLY_02385"/>
<dbReference type="InterPro" id="IPR018062">
    <property type="entry name" value="HTH_AraC-typ_CS"/>
</dbReference>
<reference evidence="8 9" key="1">
    <citation type="journal article" date="2015" name="Int. J. Syst. Evol. Microbiol.">
        <title>Revisiting Corynebacterium glyciniphilum (ex Kubota et al., 1972) sp. nov., nom. rev., isolated from putrefied banana.</title>
        <authorList>
            <person name="Al-Dilaimi A."/>
            <person name="Bednarz H."/>
            <person name="Lomker A."/>
            <person name="Niehaus K."/>
            <person name="Kalinowski J."/>
            <person name="Ruckert C."/>
        </authorList>
    </citation>
    <scope>NUCLEOTIDE SEQUENCE [LARGE SCALE GENOMIC DNA]</scope>
    <source>
        <strain evidence="8">AJ 3170</strain>
    </source>
</reference>
<dbReference type="Gene3D" id="2.60.120.10">
    <property type="entry name" value="Jelly Rolls"/>
    <property type="match status" value="1"/>
</dbReference>
<dbReference type="SMART" id="SM00342">
    <property type="entry name" value="HTH_ARAC"/>
    <property type="match status" value="1"/>
</dbReference>
<dbReference type="GO" id="GO:0003700">
    <property type="term" value="F:DNA-binding transcription factor activity"/>
    <property type="evidence" value="ECO:0007669"/>
    <property type="project" value="InterPro"/>
</dbReference>
<dbReference type="eggNOG" id="COG2207">
    <property type="taxonomic scope" value="Bacteria"/>
</dbReference>
<dbReference type="Pfam" id="PF12833">
    <property type="entry name" value="HTH_18"/>
    <property type="match status" value="1"/>
</dbReference>
<keyword evidence="1" id="KW-0678">Repressor</keyword>
<keyword evidence="4" id="KW-0804">Transcription</keyword>
<keyword evidence="9" id="KW-1185">Reference proteome</keyword>
<sequence>MTVESRSLPFYRAGELSFDVRAFGWEEVFARDTVWGDHSHPTHELLWHDYGSGAVRVGQRVWTIAGGVALWIPAGLVHAGRAHAGSRQRTVHFTVDTPALGEDPVTVELTPLLGLLIDRLGVKGLGERSRELTERMILDVITPSEKELVLSVPTSELISPIVERVRDNPADQTTLSVWATRLGVSTKTVTRTFEAETGLGFSRWIAMARMNRAVVLLGAGDEIADVAEQVGYRSASAFITAFRRATGLTPGQFRSPE</sequence>
<dbReference type="InterPro" id="IPR020449">
    <property type="entry name" value="Tscrpt_reg_AraC-type_HTH"/>
</dbReference>
<evidence type="ECO:0000313" key="9">
    <source>
        <dbReference type="Proteomes" id="UP000023703"/>
    </source>
</evidence>
<name>X5E646_9CORY</name>
<dbReference type="PRINTS" id="PR00032">
    <property type="entry name" value="HTHARAC"/>
</dbReference>
<organism evidence="8 9">
    <name type="scientific">Corynebacterium glyciniphilum AJ 3170</name>
    <dbReference type="NCBI Taxonomy" id="1404245"/>
    <lineage>
        <taxon>Bacteria</taxon>
        <taxon>Bacillati</taxon>
        <taxon>Actinomycetota</taxon>
        <taxon>Actinomycetes</taxon>
        <taxon>Mycobacteriales</taxon>
        <taxon>Corynebacteriaceae</taxon>
        <taxon>Corynebacterium</taxon>
    </lineage>
</organism>
<protein>
    <recommendedName>
        <fullName evidence="5">HTH-type transcriptional regulator RipA</fullName>
    </recommendedName>
    <alternativeName>
        <fullName evidence="6">Repressor of iron proteins A</fullName>
    </alternativeName>
</protein>